<dbReference type="Proteomes" id="UP000612585">
    <property type="component" value="Unassembled WGS sequence"/>
</dbReference>
<sequence length="313" mass="35205">MTTTRSAIAVAQQQTSLAPSEILHSGNAGVIVERVGQLRSEFRSEGRQFARDLAEYINTKYVGVATVFIYEESFGTEDRLHWLIHLESFYAYEKLIAMGSTDLGWRDVIMRNRIPAERGGGSWERMFVDGSLQETVLIPQSFGMYGTADSKPDTVVKLDGDAVERFVVPTALGQTTQGENELLHSGNCGILMHRTGELHYDHRAEGRQFARALAENWNTSLAGEATIFLYEEVFGLSDRIHWFIHLRSLVGYYHLMGLRARVDPAARELFTKQWVPAEKGGGGWEKLFVQSTLRDMALTPQHPGMYATKANRD</sequence>
<dbReference type="EMBL" id="BOPG01000012">
    <property type="protein sequence ID" value="GIJ54780.1"/>
    <property type="molecule type" value="Genomic_DNA"/>
</dbReference>
<protein>
    <submittedName>
        <fullName evidence="1">Uncharacterized protein</fullName>
    </submittedName>
</protein>
<organism evidence="1 2">
    <name type="scientific">Virgisporangium aurantiacum</name>
    <dbReference type="NCBI Taxonomy" id="175570"/>
    <lineage>
        <taxon>Bacteria</taxon>
        <taxon>Bacillati</taxon>
        <taxon>Actinomycetota</taxon>
        <taxon>Actinomycetes</taxon>
        <taxon>Micromonosporales</taxon>
        <taxon>Micromonosporaceae</taxon>
        <taxon>Virgisporangium</taxon>
    </lineage>
</organism>
<dbReference type="Pfam" id="PF19505">
    <property type="entry name" value="DUF6039"/>
    <property type="match status" value="1"/>
</dbReference>
<reference evidence="1" key="1">
    <citation type="submission" date="2021-01" db="EMBL/GenBank/DDBJ databases">
        <title>Whole genome shotgun sequence of Virgisporangium aurantiacum NBRC 16421.</title>
        <authorList>
            <person name="Komaki H."/>
            <person name="Tamura T."/>
        </authorList>
    </citation>
    <scope>NUCLEOTIDE SEQUENCE</scope>
    <source>
        <strain evidence="1">NBRC 16421</strain>
    </source>
</reference>
<gene>
    <name evidence="1" type="ORF">Vau01_022960</name>
</gene>
<evidence type="ECO:0000313" key="2">
    <source>
        <dbReference type="Proteomes" id="UP000612585"/>
    </source>
</evidence>
<name>A0A8J3Z3U4_9ACTN</name>
<dbReference type="InterPro" id="IPR046102">
    <property type="entry name" value="DUF6039"/>
</dbReference>
<accession>A0A8J3Z3U4</accession>
<dbReference type="RefSeq" id="WP_203990401.1">
    <property type="nucleotide sequence ID" value="NZ_BOPG01000012.1"/>
</dbReference>
<keyword evidence="2" id="KW-1185">Reference proteome</keyword>
<comment type="caution">
    <text evidence="1">The sequence shown here is derived from an EMBL/GenBank/DDBJ whole genome shotgun (WGS) entry which is preliminary data.</text>
</comment>
<evidence type="ECO:0000313" key="1">
    <source>
        <dbReference type="EMBL" id="GIJ54780.1"/>
    </source>
</evidence>
<proteinExistence type="predicted"/>
<dbReference type="AlphaFoldDB" id="A0A8J3Z3U4"/>